<keyword evidence="3" id="KW-0479">Metal-binding</keyword>
<evidence type="ECO:0000259" key="8">
    <source>
        <dbReference type="Pfam" id="PF02880"/>
    </source>
</evidence>
<dbReference type="InterPro" id="IPR005846">
    <property type="entry name" value="A-D-PHexomutase_a/b/a-III"/>
</dbReference>
<keyword evidence="2" id="KW-0597">Phosphoprotein</keyword>
<evidence type="ECO:0000256" key="2">
    <source>
        <dbReference type="ARBA" id="ARBA00022553"/>
    </source>
</evidence>
<evidence type="ECO:0000313" key="10">
    <source>
        <dbReference type="Proteomes" id="UP000016638"/>
    </source>
</evidence>
<dbReference type="RefSeq" id="WP_021725669.1">
    <property type="nucleotide sequence ID" value="NZ_AWEZ01000030.1"/>
</dbReference>
<dbReference type="Proteomes" id="UP000016638">
    <property type="component" value="Unassembled WGS sequence"/>
</dbReference>
<feature type="domain" description="Alpha-D-phosphohexomutase alpha/beta/alpha" evidence="8">
    <location>
        <begin position="259"/>
        <end position="363"/>
    </location>
</feature>
<dbReference type="PANTHER" id="PTHR45745:SF1">
    <property type="entry name" value="PHOSPHOGLUCOMUTASE 2B-RELATED"/>
    <property type="match status" value="1"/>
</dbReference>
<dbReference type="Gene3D" id="3.40.120.10">
    <property type="entry name" value="Alpha-D-Glucose-1,6-Bisphosphate, subunit A, domain 3"/>
    <property type="match status" value="3"/>
</dbReference>
<evidence type="ECO:0000256" key="5">
    <source>
        <dbReference type="ARBA" id="ARBA00023235"/>
    </source>
</evidence>
<dbReference type="OrthoDB" id="9803322at2"/>
<accession>U2V1U2</accession>
<sequence>MSFITFDTSGWHARFDDGFDEANVSSIAAALARTWREGAPGASVVVGYDGRHQGRPFAELVASILAGEGVGAQLSQAPCPLPALSWAIAHDEALAGGVLVGTADAPCEHSAIHVLGPDGSTVSTGFAEQVDRLAGIAEPMTLGAYGLRDVTTPYQDALTAEFVPDAGYAGLTVVVDPLHGVGGPALVGALGHLGVRVRSLHMEVREDFGGLHPVAADPWADGCEELVRQSHADMGIVLDSVAMRSAVVDELGHLISPQRMVPLVISHLVRNRCQRGRVVTTMSSSCSVRLMAQRLGLPFTPVPVGFSRMHAEMADGDVMLAGEEYGGVSIPRHLTERDGIYGALLLVELVRQSGRPLSRLARELDDLIGHRDYGRRDIRLEVAKVQAFANVLQGVNPRELCGRQVVRTSHAEGLKVDFEDDSWLMLRPSREQPLMRIYAEAPTTRERDELMDEASAIIRGGYKAYLQQ</sequence>
<gene>
    <name evidence="9" type="ORF">HMPREF1316_1861</name>
</gene>
<dbReference type="STRING" id="1125712.HMPREF1316_1861"/>
<dbReference type="GO" id="GO:0046872">
    <property type="term" value="F:metal ion binding"/>
    <property type="evidence" value="ECO:0007669"/>
    <property type="project" value="UniProtKB-KW"/>
</dbReference>
<keyword evidence="10" id="KW-1185">Reference proteome</keyword>
<dbReference type="eggNOG" id="COG1109">
    <property type="taxonomic scope" value="Bacteria"/>
</dbReference>
<dbReference type="PATRIC" id="fig|1125712.3.peg.798"/>
<dbReference type="InterPro" id="IPR016055">
    <property type="entry name" value="A-D-PHexomutase_a/b/a-I/II/III"/>
</dbReference>
<name>U2V1U2_9ACTN</name>
<dbReference type="Pfam" id="PF02878">
    <property type="entry name" value="PGM_PMM_I"/>
    <property type="match status" value="1"/>
</dbReference>
<proteinExistence type="inferred from homology"/>
<dbReference type="Pfam" id="PF02879">
    <property type="entry name" value="PGM_PMM_II"/>
    <property type="match status" value="1"/>
</dbReference>
<dbReference type="AlphaFoldDB" id="U2V1U2"/>
<comment type="similarity">
    <text evidence="1">Belongs to the phosphohexose mutase family.</text>
</comment>
<dbReference type="GO" id="GO:0006166">
    <property type="term" value="P:purine ribonucleoside salvage"/>
    <property type="evidence" value="ECO:0007669"/>
    <property type="project" value="TreeGrafter"/>
</dbReference>
<dbReference type="SUPFAM" id="SSF53738">
    <property type="entry name" value="Phosphoglucomutase, first 3 domains"/>
    <property type="match status" value="3"/>
</dbReference>
<dbReference type="GO" id="GO:0008973">
    <property type="term" value="F:phosphopentomutase activity"/>
    <property type="evidence" value="ECO:0007669"/>
    <property type="project" value="TreeGrafter"/>
</dbReference>
<dbReference type="InterPro" id="IPR005844">
    <property type="entry name" value="A-D-PHexomutase_a/b/a-I"/>
</dbReference>
<evidence type="ECO:0000259" key="7">
    <source>
        <dbReference type="Pfam" id="PF02879"/>
    </source>
</evidence>
<dbReference type="GO" id="GO:0005975">
    <property type="term" value="P:carbohydrate metabolic process"/>
    <property type="evidence" value="ECO:0007669"/>
    <property type="project" value="InterPro"/>
</dbReference>
<evidence type="ECO:0000256" key="4">
    <source>
        <dbReference type="ARBA" id="ARBA00022842"/>
    </source>
</evidence>
<evidence type="ECO:0000256" key="3">
    <source>
        <dbReference type="ARBA" id="ARBA00022723"/>
    </source>
</evidence>
<evidence type="ECO:0000256" key="1">
    <source>
        <dbReference type="ARBA" id="ARBA00010231"/>
    </source>
</evidence>
<dbReference type="InterPro" id="IPR005845">
    <property type="entry name" value="A-D-PHexomutase_a/b/a-II"/>
</dbReference>
<evidence type="ECO:0000259" key="6">
    <source>
        <dbReference type="Pfam" id="PF02878"/>
    </source>
</evidence>
<dbReference type="Pfam" id="PF02880">
    <property type="entry name" value="PGM_PMM_III"/>
    <property type="match status" value="1"/>
</dbReference>
<keyword evidence="5" id="KW-0413">Isomerase</keyword>
<dbReference type="PANTHER" id="PTHR45745">
    <property type="entry name" value="PHOSPHOMANNOMUTASE 45A"/>
    <property type="match status" value="1"/>
</dbReference>
<dbReference type="Gene3D" id="3.30.310.50">
    <property type="entry name" value="Alpha-D-phosphohexomutase, C-terminal domain"/>
    <property type="match status" value="1"/>
</dbReference>
<protein>
    <submittedName>
        <fullName evidence="9">Phosphoglucomutase/phosphomannomutase, alpha/beta/alpha domain I</fullName>
    </submittedName>
</protein>
<comment type="caution">
    <text evidence="9">The sequence shown here is derived from an EMBL/GenBank/DDBJ whole genome shotgun (WGS) entry which is preliminary data.</text>
</comment>
<feature type="domain" description="Alpha-D-phosphohexomutase alpha/beta/alpha" evidence="7">
    <location>
        <begin position="154"/>
        <end position="252"/>
    </location>
</feature>
<feature type="domain" description="Alpha-D-phosphohexomutase alpha/beta/alpha" evidence="6">
    <location>
        <begin position="5"/>
        <end position="130"/>
    </location>
</feature>
<dbReference type="EMBL" id="AWEZ01000030">
    <property type="protein sequence ID" value="ERL09312.1"/>
    <property type="molecule type" value="Genomic_DNA"/>
</dbReference>
<organism evidence="9 10">
    <name type="scientific">Olsenella profusa F0195</name>
    <dbReference type="NCBI Taxonomy" id="1125712"/>
    <lineage>
        <taxon>Bacteria</taxon>
        <taxon>Bacillati</taxon>
        <taxon>Actinomycetota</taxon>
        <taxon>Coriobacteriia</taxon>
        <taxon>Coriobacteriales</taxon>
        <taxon>Atopobiaceae</taxon>
        <taxon>Olsenella</taxon>
    </lineage>
</organism>
<keyword evidence="4" id="KW-0460">Magnesium</keyword>
<reference evidence="9 10" key="1">
    <citation type="submission" date="2013-08" db="EMBL/GenBank/DDBJ databases">
        <authorList>
            <person name="Durkin A.S."/>
            <person name="Haft D.R."/>
            <person name="McCorrison J."/>
            <person name="Torralba M."/>
            <person name="Gillis M."/>
            <person name="Haft D.H."/>
            <person name="Methe B."/>
            <person name="Sutton G."/>
            <person name="Nelson K.E."/>
        </authorList>
    </citation>
    <scope>NUCLEOTIDE SEQUENCE [LARGE SCALE GENOMIC DNA]</scope>
    <source>
        <strain evidence="9 10">F0195</strain>
    </source>
</reference>
<evidence type="ECO:0000313" key="9">
    <source>
        <dbReference type="EMBL" id="ERL09312.1"/>
    </source>
</evidence>
<dbReference type="SUPFAM" id="SSF55957">
    <property type="entry name" value="Phosphoglucomutase, C-terminal domain"/>
    <property type="match status" value="1"/>
</dbReference>
<dbReference type="InterPro" id="IPR036900">
    <property type="entry name" value="A-D-PHexomutase_C_sf"/>
</dbReference>